<dbReference type="GO" id="GO:0030301">
    <property type="term" value="P:cholesterol transport"/>
    <property type="evidence" value="ECO:0007669"/>
    <property type="project" value="TreeGrafter"/>
</dbReference>
<keyword evidence="4" id="KW-0446">Lipid-binding</keyword>
<evidence type="ECO:0000256" key="5">
    <source>
        <dbReference type="ARBA" id="ARBA00023136"/>
    </source>
</evidence>
<dbReference type="GO" id="GO:0015485">
    <property type="term" value="F:cholesterol binding"/>
    <property type="evidence" value="ECO:0007669"/>
    <property type="project" value="TreeGrafter"/>
</dbReference>
<evidence type="ECO:0000256" key="1">
    <source>
        <dbReference type="ARBA" id="ARBA00004107"/>
    </source>
</evidence>
<comment type="similarity">
    <text evidence="2">Belongs to the STARD3 family.</text>
</comment>
<dbReference type="Gene3D" id="3.30.530.20">
    <property type="match status" value="1"/>
</dbReference>
<keyword evidence="10" id="KW-1185">Reference proteome</keyword>
<dbReference type="InterPro" id="IPR051869">
    <property type="entry name" value="STARD3"/>
</dbReference>
<dbReference type="PROSITE" id="PS51439">
    <property type="entry name" value="MENTAL"/>
    <property type="match status" value="1"/>
</dbReference>
<feature type="non-terminal residue" evidence="9">
    <location>
        <position position="410"/>
    </location>
</feature>
<evidence type="ECO:0000259" key="7">
    <source>
        <dbReference type="PROSITE" id="PS50848"/>
    </source>
</evidence>
<dbReference type="InterPro" id="IPR019498">
    <property type="entry name" value="MENTAL"/>
</dbReference>
<feature type="transmembrane region" description="Helical" evidence="6">
    <location>
        <begin position="51"/>
        <end position="72"/>
    </location>
</feature>
<keyword evidence="5 6" id="KW-0472">Membrane</keyword>
<dbReference type="GO" id="GO:0005789">
    <property type="term" value="C:endoplasmic reticulum membrane"/>
    <property type="evidence" value="ECO:0007669"/>
    <property type="project" value="TreeGrafter"/>
</dbReference>
<protein>
    <submittedName>
        <fullName evidence="9">STAR3 protein</fullName>
    </submittedName>
</protein>
<dbReference type="GO" id="GO:0099044">
    <property type="term" value="P:vesicle tethering to endoplasmic reticulum"/>
    <property type="evidence" value="ECO:0007669"/>
    <property type="project" value="TreeGrafter"/>
</dbReference>
<dbReference type="SMART" id="SM00234">
    <property type="entry name" value="START"/>
    <property type="match status" value="1"/>
</dbReference>
<evidence type="ECO:0000256" key="3">
    <source>
        <dbReference type="ARBA" id="ARBA00022692"/>
    </source>
</evidence>
<gene>
    <name evidence="9" type="primary">Stard3</name>
    <name evidence="9" type="ORF">CNELOR_R11996</name>
</gene>
<dbReference type="InterPro" id="IPR002913">
    <property type="entry name" value="START_lipid-bd_dom"/>
</dbReference>
<comment type="subcellular location">
    <subcellularLocation>
        <location evidence="1">Late endosome membrane</location>
        <topology evidence="1">Multi-pass membrane protein</topology>
    </subcellularLocation>
</comment>
<dbReference type="PANTHER" id="PTHR46121:SF2">
    <property type="entry name" value="STAR-RELATED LIPID TRANSFER PROTEIN 3"/>
    <property type="match status" value="1"/>
</dbReference>
<proteinExistence type="inferred from homology"/>
<dbReference type="Proteomes" id="UP000517678">
    <property type="component" value="Unassembled WGS sequence"/>
</dbReference>
<accession>A0A7K8ARR2</accession>
<feature type="domain" description="MENTAL" evidence="8">
    <location>
        <begin position="44"/>
        <end position="214"/>
    </location>
</feature>
<reference evidence="9 10" key="1">
    <citation type="submission" date="2019-09" db="EMBL/GenBank/DDBJ databases">
        <title>Bird 10,000 Genomes (B10K) Project - Family phase.</title>
        <authorList>
            <person name="Zhang G."/>
        </authorList>
    </citation>
    <scope>NUCLEOTIDE SEQUENCE [LARGE SCALE GENOMIC DNA]</scope>
    <source>
        <strain evidence="9">B10K-DU-029-38</strain>
        <tissue evidence="9">Muscle</tissue>
    </source>
</reference>
<keyword evidence="6" id="KW-1133">Transmembrane helix</keyword>
<feature type="transmembrane region" description="Helical" evidence="6">
    <location>
        <begin position="93"/>
        <end position="113"/>
    </location>
</feature>
<dbReference type="GO" id="GO:0005765">
    <property type="term" value="C:lysosomal membrane"/>
    <property type="evidence" value="ECO:0007669"/>
    <property type="project" value="TreeGrafter"/>
</dbReference>
<evidence type="ECO:0000313" key="10">
    <source>
        <dbReference type="Proteomes" id="UP000517678"/>
    </source>
</evidence>
<dbReference type="GO" id="GO:0031902">
    <property type="term" value="C:late endosome membrane"/>
    <property type="evidence" value="ECO:0007669"/>
    <property type="project" value="UniProtKB-SubCell"/>
</dbReference>
<feature type="non-terminal residue" evidence="9">
    <location>
        <position position="1"/>
    </location>
</feature>
<evidence type="ECO:0000313" key="9">
    <source>
        <dbReference type="EMBL" id="NXB03312.1"/>
    </source>
</evidence>
<feature type="transmembrane region" description="Helical" evidence="6">
    <location>
        <begin position="146"/>
        <end position="167"/>
    </location>
</feature>
<feature type="transmembrane region" description="Helical" evidence="6">
    <location>
        <begin position="119"/>
        <end position="139"/>
    </location>
</feature>
<dbReference type="PRINTS" id="PR00978">
    <property type="entry name" value="STARPROTEIN"/>
</dbReference>
<keyword evidence="3 6" id="KW-0812">Transmembrane</keyword>
<dbReference type="Pfam" id="PF01852">
    <property type="entry name" value="START"/>
    <property type="match status" value="1"/>
</dbReference>
<dbReference type="Pfam" id="PF10457">
    <property type="entry name" value="MENTAL"/>
    <property type="match status" value="1"/>
</dbReference>
<dbReference type="PANTHER" id="PTHR46121">
    <property type="entry name" value="STEROIDOGENIC ACUTE REGULATORY PROTEIN-LIKE"/>
    <property type="match status" value="1"/>
</dbReference>
<dbReference type="InterPro" id="IPR000799">
    <property type="entry name" value="StAR-like"/>
</dbReference>
<dbReference type="SUPFAM" id="SSF55961">
    <property type="entry name" value="Bet v1-like"/>
    <property type="match status" value="1"/>
</dbReference>
<organism evidence="9 10">
    <name type="scientific">Cnemophilus loriae</name>
    <name type="common">Loria's bird-of-paradise</name>
    <dbReference type="NCBI Taxonomy" id="254448"/>
    <lineage>
        <taxon>Eukaryota</taxon>
        <taxon>Metazoa</taxon>
        <taxon>Chordata</taxon>
        <taxon>Craniata</taxon>
        <taxon>Vertebrata</taxon>
        <taxon>Euteleostomi</taxon>
        <taxon>Archelosauria</taxon>
        <taxon>Archosauria</taxon>
        <taxon>Dinosauria</taxon>
        <taxon>Saurischia</taxon>
        <taxon>Theropoda</taxon>
        <taxon>Coelurosauria</taxon>
        <taxon>Aves</taxon>
        <taxon>Neognathae</taxon>
        <taxon>Neoaves</taxon>
        <taxon>Telluraves</taxon>
        <taxon>Australaves</taxon>
        <taxon>Passeriformes</taxon>
        <taxon>Corvoidea</taxon>
        <taxon>Corvidae</taxon>
        <taxon>Cnemophilus</taxon>
    </lineage>
</organism>
<evidence type="ECO:0000256" key="6">
    <source>
        <dbReference type="SAM" id="Phobius"/>
    </source>
</evidence>
<feature type="domain" description="START" evidence="7">
    <location>
        <begin position="227"/>
        <end position="410"/>
    </location>
</feature>
<dbReference type="PROSITE" id="PS50848">
    <property type="entry name" value="START"/>
    <property type="match status" value="1"/>
</dbReference>
<evidence type="ECO:0000259" key="8">
    <source>
        <dbReference type="PROSITE" id="PS51439"/>
    </source>
</evidence>
<dbReference type="InterPro" id="IPR023393">
    <property type="entry name" value="START-like_dom_sf"/>
</dbReference>
<dbReference type="EMBL" id="VZTF01002840">
    <property type="protein sequence ID" value="NXB03312.1"/>
    <property type="molecule type" value="Genomic_DNA"/>
</dbReference>
<dbReference type="GO" id="GO:0140284">
    <property type="term" value="C:endoplasmic reticulum-endosome membrane contact site"/>
    <property type="evidence" value="ECO:0007669"/>
    <property type="project" value="TreeGrafter"/>
</dbReference>
<dbReference type="AlphaFoldDB" id="A0A7K8ARR2"/>
<comment type="caution">
    <text evidence="9">The sequence shown here is derived from an EMBL/GenBank/DDBJ whole genome shotgun (WGS) entry which is preliminary data.</text>
</comment>
<name>A0A7K8ARR2_9CORV</name>
<sequence length="410" mass="46725">MSKPTDLQHDLERSLPAIASISSSFSQSQGFSPYFFSPEKRKAISDVRRTFCLFVTFDLLFISLLWIIELNTKEGIKENLKDEIINYKFKTSFFDIFLLALFRFVVLLLGYAVVRLRHWWVIAVTTLVSSAFLIVKVILSELLTKGAFGYLLPIVSFVIAWLETWFLDFKVLTQEAEEERWFLAAQAAASRPLLYPRALSEGQFYSPPESFAGSDNESDEEGVGRKALTTQEKEYVRQGKEAMEVVDQILAQEENWKFEKNNASDFGDVVYTFEIPFHGKTFILKAFLQCSPEMVYQEVILQPEKMILWNRTVAACQILQRVEDNTIVSYDVAAGAAGGVVSPRDFVNVRRIERRRDRYVSSGMSTTHSLKPPLSKYVRGENGPGGFVVLKCPSNAKVCTFIWILNTDLK</sequence>
<evidence type="ECO:0000256" key="4">
    <source>
        <dbReference type="ARBA" id="ARBA00023121"/>
    </source>
</evidence>
<evidence type="ECO:0000256" key="2">
    <source>
        <dbReference type="ARBA" id="ARBA00010909"/>
    </source>
</evidence>